<gene>
    <name evidence="1" type="ORF">OG477_00890</name>
    <name evidence="2" type="ORF">OG477_44450</name>
</gene>
<organism evidence="1">
    <name type="scientific">Streptomyces sp. NBC_00180</name>
    <dbReference type="NCBI Taxonomy" id="2903632"/>
    <lineage>
        <taxon>Bacteria</taxon>
        <taxon>Bacillati</taxon>
        <taxon>Actinomycetota</taxon>
        <taxon>Actinomycetes</taxon>
        <taxon>Kitasatosporales</taxon>
        <taxon>Streptomycetaceae</taxon>
        <taxon>Streptomyces</taxon>
    </lineage>
</organism>
<sequence length="281" mass="31480">MLMRPEMAPQLLADRCTDRLEETGGEALVDRPFPWLMRRGLVQRQGCSDRRCDDGTRLDTGGECENCGNVVHIRRARRAKIAAEVDRELPGLTEGERRRVLEKRLREQAAIEAEDFVRRGERARAELRPARLPRSGRSASAMPRLPQTRCARPCRARTAGRNGRPACARRAVSGAGPRRRSWRLAWSPRHGRPPWTTRTSRCGHCPCPGIAGIRHRACRREFLALLEPGELDADPILAASALAFAELQAVQRALPEYRSSALGWLGRTPEAEAEARRAYAT</sequence>
<protein>
    <submittedName>
        <fullName evidence="1">Uncharacterized protein</fullName>
    </submittedName>
</protein>
<evidence type="ECO:0000313" key="2">
    <source>
        <dbReference type="EMBL" id="WTP91814.1"/>
    </source>
</evidence>
<dbReference type="EMBL" id="CP108140">
    <property type="protein sequence ID" value="WTP91814.1"/>
    <property type="molecule type" value="Genomic_DNA"/>
</dbReference>
<evidence type="ECO:0000313" key="1">
    <source>
        <dbReference type="EMBL" id="WTP84024.1"/>
    </source>
</evidence>
<reference evidence="1" key="1">
    <citation type="submission" date="2022-10" db="EMBL/GenBank/DDBJ databases">
        <title>The complete genomes of actinobacterial strains from the NBC collection.</title>
        <authorList>
            <person name="Joergensen T.S."/>
            <person name="Alvarez Arevalo M."/>
            <person name="Sterndorff E.B."/>
            <person name="Faurdal D."/>
            <person name="Vuksanovic O."/>
            <person name="Mourched A.-S."/>
            <person name="Charusanti P."/>
            <person name="Shaw S."/>
            <person name="Blin K."/>
            <person name="Weber T."/>
        </authorList>
    </citation>
    <scope>NUCLEOTIDE SEQUENCE</scope>
    <source>
        <strain evidence="1">NBC 00180</strain>
    </source>
</reference>
<dbReference type="AlphaFoldDB" id="A0AAU1HMU5"/>
<dbReference type="EMBL" id="CP108140">
    <property type="protein sequence ID" value="WTP84024.1"/>
    <property type="molecule type" value="Genomic_DNA"/>
</dbReference>
<accession>A0AAU1HMU5</accession>
<name>A0AAU1HMU5_9ACTN</name>
<proteinExistence type="predicted"/>